<organism evidence="2 3">
    <name type="scientific">Aspergillus niger</name>
    <dbReference type="NCBI Taxonomy" id="5061"/>
    <lineage>
        <taxon>Eukaryota</taxon>
        <taxon>Fungi</taxon>
        <taxon>Dikarya</taxon>
        <taxon>Ascomycota</taxon>
        <taxon>Pezizomycotina</taxon>
        <taxon>Eurotiomycetes</taxon>
        <taxon>Eurotiomycetidae</taxon>
        <taxon>Eurotiales</taxon>
        <taxon>Aspergillaceae</taxon>
        <taxon>Aspergillus</taxon>
        <taxon>Aspergillus subgen. Circumdati</taxon>
    </lineage>
</organism>
<feature type="domain" description="Beta-lactamase-related" evidence="1">
    <location>
        <begin position="16"/>
        <end position="365"/>
    </location>
</feature>
<dbReference type="Gene3D" id="3.40.710.10">
    <property type="entry name" value="DD-peptidase/beta-lactamase superfamily"/>
    <property type="match status" value="1"/>
</dbReference>
<sequence length="377" mass="41352">MATINGRCDPAFTRVRDLLQQLINNEEELGASICVNIDGQNVVDLWGGHADPARTKPWEKDTVTVVWSVSKVITAIATNILIDRGLLDPNEKVSKYWPEFAVNGKENILVSQLLSHTSGVSSWELPNTLDDIYDAKRGADKLARQAPWWTPGERSGYHVANQGHLLGELVHRITGKPLDEFIRDELASPLAADFQLGVPEKDWSRTADVSPPPPLRLDGVDPQSVMFKSFASLPMPAEESMGPGFRKALIGATNGFSNARGIARIASVVSLGGTVDGKQYLSPETIDRMLEEQISGPDLVLMYHLRWGLGVGLPVPETFPWLPDGRIAFWTGWGGSLVVMDVERRMTIAYVMNRMGSGTLGSDRTAAYVRAVYDCLA</sequence>
<reference evidence="3" key="1">
    <citation type="journal article" date="2016" name="Genome Announc.">
        <title>Draft genome sequence of Aspergillus niger strain An76.</title>
        <authorList>
            <person name="Gong W."/>
            <person name="Cheng Z."/>
            <person name="Zhang H."/>
            <person name="Liu L."/>
            <person name="Gao P."/>
            <person name="Wang L."/>
        </authorList>
    </citation>
    <scope>NUCLEOTIDE SEQUENCE [LARGE SCALE GENOMIC DNA]</scope>
    <source>
        <strain evidence="3">An76</strain>
    </source>
</reference>
<dbReference type="InterPro" id="IPR012338">
    <property type="entry name" value="Beta-lactam/transpept-like"/>
</dbReference>
<dbReference type="OMA" id="KEEDWPR"/>
<gene>
    <name evidence="2" type="ORF">ABL_03661</name>
</gene>
<evidence type="ECO:0000313" key="2">
    <source>
        <dbReference type="EMBL" id="GAQ40514.1"/>
    </source>
</evidence>
<dbReference type="SUPFAM" id="SSF56601">
    <property type="entry name" value="beta-lactamase/transpeptidase-like"/>
    <property type="match status" value="1"/>
</dbReference>
<dbReference type="VEuPathDB" id="FungiDB:An15g05030"/>
<dbReference type="VEuPathDB" id="FungiDB:M747DRAFT_294480"/>
<dbReference type="AlphaFoldDB" id="A0A100IFX0"/>
<dbReference type="PANTHER" id="PTHR43319:SF3">
    <property type="entry name" value="BETA-LACTAMASE-RELATED DOMAIN-CONTAINING PROTEIN"/>
    <property type="match status" value="1"/>
</dbReference>
<evidence type="ECO:0000313" key="3">
    <source>
        <dbReference type="Proteomes" id="UP000068243"/>
    </source>
</evidence>
<accession>A0A100IFX0</accession>
<protein>
    <submittedName>
        <fullName evidence="2">Beta-lactamase</fullName>
    </submittedName>
</protein>
<dbReference type="InterPro" id="IPR052907">
    <property type="entry name" value="Beta-lactamase/esterase"/>
</dbReference>
<dbReference type="EMBL" id="BCMY01000005">
    <property type="protein sequence ID" value="GAQ40514.1"/>
    <property type="molecule type" value="Genomic_DNA"/>
</dbReference>
<dbReference type="OrthoDB" id="5946976at2759"/>
<name>A0A100IFX0_ASPNG</name>
<dbReference type="PANTHER" id="PTHR43319">
    <property type="entry name" value="BETA-LACTAMASE-RELATED"/>
    <property type="match status" value="1"/>
</dbReference>
<dbReference type="Proteomes" id="UP000068243">
    <property type="component" value="Unassembled WGS sequence"/>
</dbReference>
<dbReference type="PaxDb" id="5061-CADANGAP00011952"/>
<dbReference type="InterPro" id="IPR001466">
    <property type="entry name" value="Beta-lactam-related"/>
</dbReference>
<evidence type="ECO:0000259" key="1">
    <source>
        <dbReference type="Pfam" id="PF00144"/>
    </source>
</evidence>
<dbReference type="Pfam" id="PF00144">
    <property type="entry name" value="Beta-lactamase"/>
    <property type="match status" value="1"/>
</dbReference>
<proteinExistence type="predicted"/>
<comment type="caution">
    <text evidence="2">The sequence shown here is derived from an EMBL/GenBank/DDBJ whole genome shotgun (WGS) entry which is preliminary data.</text>
</comment>
<dbReference type="VEuPathDB" id="FungiDB:ASPNIDRAFT2_1183657"/>
<dbReference type="VEuPathDB" id="FungiDB:ATCC64974_28920"/>